<accession>A0ABS1WYF5</accession>
<keyword evidence="1" id="KW-0812">Transmembrane</keyword>
<sequence length="357" mass="39426">MNKLSKAEAQLRADQIRVFREELQRLQAAGVLRLTAEQQAAVGEHHDGLLAGFAQAFDIDRDRQAKQLSLGMRIASFLGALALAASVFFLFNQYWGLFPASLQVTLLIVASLGSLGATFWVGERDSSGYFAKLVAMVGFACFVLNVSLLGGMFNITPSDKAFVVWAALALLLAYTFDLKLLLAAGILCAVAFIAARAGTWSGMYWLEFGERPENVFPAGVLLLLTPALIAHDRFSGFATMYRVFGLLTLLLPILVLANWGRGSYLPLATITIEYLYQVLGFVVSAAAIWWGARRDHTEAINTGTTFFVIFLYTKFYDWWWELMPKFVFFLIIALTAILFILVMKRLRSAAQASGGAQ</sequence>
<dbReference type="Pfam" id="PF09925">
    <property type="entry name" value="DUF2157"/>
    <property type="match status" value="1"/>
</dbReference>
<keyword evidence="4" id="KW-1185">Reference proteome</keyword>
<feature type="domain" description="DUF2157" evidence="2">
    <location>
        <begin position="62"/>
        <end position="181"/>
    </location>
</feature>
<feature type="transmembrane region" description="Helical" evidence="1">
    <location>
        <begin position="215"/>
        <end position="231"/>
    </location>
</feature>
<keyword evidence="1" id="KW-1133">Transmembrane helix</keyword>
<feature type="transmembrane region" description="Helical" evidence="1">
    <location>
        <begin position="161"/>
        <end position="176"/>
    </location>
</feature>
<reference evidence="3 4" key="1">
    <citation type="journal article" date="2021" name="Int. J. Syst. Evol. Microbiol.">
        <title>Steroidobacter gossypii sp. nov., isolated from soil of cotton cropping field.</title>
        <authorList>
            <person name="Huang R."/>
            <person name="Yang S."/>
            <person name="Zhen C."/>
            <person name="Liu W."/>
        </authorList>
    </citation>
    <scope>NUCLEOTIDE SEQUENCE [LARGE SCALE GENOMIC DNA]</scope>
    <source>
        <strain evidence="3 4">S1-65</strain>
    </source>
</reference>
<feature type="transmembrane region" description="Helical" evidence="1">
    <location>
        <begin position="97"/>
        <end position="121"/>
    </location>
</feature>
<evidence type="ECO:0000313" key="4">
    <source>
        <dbReference type="Proteomes" id="UP000661077"/>
    </source>
</evidence>
<gene>
    <name evidence="3" type="ORF">JM946_14835</name>
</gene>
<feature type="transmembrane region" description="Helical" evidence="1">
    <location>
        <begin position="70"/>
        <end position="91"/>
    </location>
</feature>
<keyword evidence="1" id="KW-0472">Membrane</keyword>
<dbReference type="RefSeq" id="WP_203168077.1">
    <property type="nucleotide sequence ID" value="NZ_JAEVLS010000003.1"/>
</dbReference>
<evidence type="ECO:0000259" key="2">
    <source>
        <dbReference type="Pfam" id="PF09925"/>
    </source>
</evidence>
<protein>
    <submittedName>
        <fullName evidence="3">DUF2157 domain-containing protein</fullName>
    </submittedName>
</protein>
<evidence type="ECO:0000256" key="1">
    <source>
        <dbReference type="SAM" id="Phobius"/>
    </source>
</evidence>
<organism evidence="3 4">
    <name type="scientific">Steroidobacter gossypii</name>
    <dbReference type="NCBI Taxonomy" id="2805490"/>
    <lineage>
        <taxon>Bacteria</taxon>
        <taxon>Pseudomonadati</taxon>
        <taxon>Pseudomonadota</taxon>
        <taxon>Gammaproteobacteria</taxon>
        <taxon>Steroidobacterales</taxon>
        <taxon>Steroidobacteraceae</taxon>
        <taxon>Steroidobacter</taxon>
    </lineage>
</organism>
<feature type="transmembrane region" description="Helical" evidence="1">
    <location>
        <begin position="326"/>
        <end position="343"/>
    </location>
</feature>
<evidence type="ECO:0000313" key="3">
    <source>
        <dbReference type="EMBL" id="MBM0106006.1"/>
    </source>
</evidence>
<proteinExistence type="predicted"/>
<feature type="transmembrane region" description="Helical" evidence="1">
    <location>
        <begin position="243"/>
        <end position="262"/>
    </location>
</feature>
<dbReference type="EMBL" id="JAEVLS010000003">
    <property type="protein sequence ID" value="MBM0106006.1"/>
    <property type="molecule type" value="Genomic_DNA"/>
</dbReference>
<feature type="transmembrane region" description="Helical" evidence="1">
    <location>
        <begin position="181"/>
        <end position="203"/>
    </location>
</feature>
<dbReference type="InterPro" id="IPR018677">
    <property type="entry name" value="DUF2157"/>
</dbReference>
<name>A0ABS1WYF5_9GAMM</name>
<comment type="caution">
    <text evidence="3">The sequence shown here is derived from an EMBL/GenBank/DDBJ whole genome shotgun (WGS) entry which is preliminary data.</text>
</comment>
<feature type="transmembrane region" description="Helical" evidence="1">
    <location>
        <begin position="274"/>
        <end position="292"/>
    </location>
</feature>
<feature type="transmembrane region" description="Helical" evidence="1">
    <location>
        <begin position="299"/>
        <end position="320"/>
    </location>
</feature>
<dbReference type="Proteomes" id="UP000661077">
    <property type="component" value="Unassembled WGS sequence"/>
</dbReference>
<feature type="transmembrane region" description="Helical" evidence="1">
    <location>
        <begin position="133"/>
        <end position="155"/>
    </location>
</feature>